<comment type="caution">
    <text evidence="2">The sequence shown here is derived from an EMBL/GenBank/DDBJ whole genome shotgun (WGS) entry which is preliminary data.</text>
</comment>
<evidence type="ECO:0000313" key="2">
    <source>
        <dbReference type="EMBL" id="MBB4751815.1"/>
    </source>
</evidence>
<dbReference type="Proteomes" id="UP000590511">
    <property type="component" value="Unassembled WGS sequence"/>
</dbReference>
<keyword evidence="4" id="KW-1185">Reference proteome</keyword>
<evidence type="ECO:0000313" key="3">
    <source>
        <dbReference type="Proteomes" id="UP000590511"/>
    </source>
</evidence>
<gene>
    <name evidence="1" type="ORF">Alo02nite_91570</name>
    <name evidence="2" type="ORF">BJ964_005976</name>
</gene>
<evidence type="ECO:0000313" key="4">
    <source>
        <dbReference type="Proteomes" id="UP000631312"/>
    </source>
</evidence>
<dbReference type="Proteomes" id="UP000631312">
    <property type="component" value="Unassembled WGS sequence"/>
</dbReference>
<dbReference type="AlphaFoldDB" id="A0A7W7MJ95"/>
<dbReference type="EMBL" id="JACHNC010000001">
    <property type="protein sequence ID" value="MBB4751815.1"/>
    <property type="molecule type" value="Genomic_DNA"/>
</dbReference>
<organism evidence="2 3">
    <name type="scientific">Actinoplanes lobatus</name>
    <dbReference type="NCBI Taxonomy" id="113568"/>
    <lineage>
        <taxon>Bacteria</taxon>
        <taxon>Bacillati</taxon>
        <taxon>Actinomycetota</taxon>
        <taxon>Actinomycetes</taxon>
        <taxon>Micromonosporales</taxon>
        <taxon>Micromonosporaceae</taxon>
        <taxon>Actinoplanes</taxon>
    </lineage>
</organism>
<dbReference type="EMBL" id="BOMP01000195">
    <property type="protein sequence ID" value="GIE46259.1"/>
    <property type="molecule type" value="Genomic_DNA"/>
</dbReference>
<protein>
    <submittedName>
        <fullName evidence="2">Uncharacterized protein</fullName>
    </submittedName>
</protein>
<reference evidence="2 3" key="1">
    <citation type="submission" date="2020-08" db="EMBL/GenBank/DDBJ databases">
        <title>Sequencing the genomes of 1000 actinobacteria strains.</title>
        <authorList>
            <person name="Klenk H.-P."/>
        </authorList>
    </citation>
    <scope>NUCLEOTIDE SEQUENCE [LARGE SCALE GENOMIC DNA]</scope>
    <source>
        <strain evidence="2 3">DSM 43150</strain>
    </source>
</reference>
<evidence type="ECO:0000313" key="1">
    <source>
        <dbReference type="EMBL" id="GIE46259.1"/>
    </source>
</evidence>
<name>A0A7W7MJ95_9ACTN</name>
<dbReference type="RefSeq" id="WP_188123793.1">
    <property type="nucleotide sequence ID" value="NZ_BOMP01000195.1"/>
</dbReference>
<accession>A0A7W7MJ95</accession>
<sequence length="182" mass="20117">MRRVLLTVVGGVVAAAAVVGSILAVVGTWQADAGATDCSEQLAAGQATVHTDRRWTEADIPGVGSYPEIHWQTQAAGNPCSRAPGPTDWRYQGVIRLRPEDATALADRYDWRPVPAVIPSYSEEYEFETPNQMWPALVPFVPDGTRWLHSRTWTETHSQGTQWTDLYLAPDQALAFVVLYDH</sequence>
<proteinExistence type="predicted"/>
<reference evidence="1 4" key="2">
    <citation type="submission" date="2021-01" db="EMBL/GenBank/DDBJ databases">
        <title>Whole genome shotgun sequence of Actinoplanes lobatus NBRC 12513.</title>
        <authorList>
            <person name="Komaki H."/>
            <person name="Tamura T."/>
        </authorList>
    </citation>
    <scope>NUCLEOTIDE SEQUENCE [LARGE SCALE GENOMIC DNA]</scope>
    <source>
        <strain evidence="1 4">NBRC 12513</strain>
    </source>
</reference>